<accession>A0A371G2U3</accession>
<dbReference type="InterPro" id="IPR041577">
    <property type="entry name" value="RT_RNaseH_2"/>
</dbReference>
<evidence type="ECO:0000313" key="4">
    <source>
        <dbReference type="Proteomes" id="UP000257109"/>
    </source>
</evidence>
<feature type="non-terminal residue" evidence="3">
    <location>
        <position position="1"/>
    </location>
</feature>
<evidence type="ECO:0000259" key="2">
    <source>
        <dbReference type="Pfam" id="PF17919"/>
    </source>
</evidence>
<proteinExistence type="predicted"/>
<organism evidence="3 4">
    <name type="scientific">Mucuna pruriens</name>
    <name type="common">Velvet bean</name>
    <name type="synonym">Dolichos pruriens</name>
    <dbReference type="NCBI Taxonomy" id="157652"/>
    <lineage>
        <taxon>Eukaryota</taxon>
        <taxon>Viridiplantae</taxon>
        <taxon>Streptophyta</taxon>
        <taxon>Embryophyta</taxon>
        <taxon>Tracheophyta</taxon>
        <taxon>Spermatophyta</taxon>
        <taxon>Magnoliopsida</taxon>
        <taxon>eudicotyledons</taxon>
        <taxon>Gunneridae</taxon>
        <taxon>Pentapetalae</taxon>
        <taxon>rosids</taxon>
        <taxon>fabids</taxon>
        <taxon>Fabales</taxon>
        <taxon>Fabaceae</taxon>
        <taxon>Papilionoideae</taxon>
        <taxon>50 kb inversion clade</taxon>
        <taxon>NPAAA clade</taxon>
        <taxon>indigoferoid/millettioid clade</taxon>
        <taxon>Phaseoleae</taxon>
        <taxon>Mucuna</taxon>
    </lineage>
</organism>
<dbReference type="SUPFAM" id="SSF56672">
    <property type="entry name" value="DNA/RNA polymerases"/>
    <property type="match status" value="1"/>
</dbReference>
<dbReference type="Gene3D" id="3.30.70.270">
    <property type="match status" value="1"/>
</dbReference>
<dbReference type="InterPro" id="IPR053134">
    <property type="entry name" value="RNA-dir_DNA_polymerase"/>
</dbReference>
<protein>
    <submittedName>
        <fullName evidence="3">Retrovirus-related Pol polyprotein from transposon 17.6</fullName>
    </submittedName>
</protein>
<evidence type="ECO:0000313" key="3">
    <source>
        <dbReference type="EMBL" id="RDX84886.1"/>
    </source>
</evidence>
<dbReference type="InterPro" id="IPR000477">
    <property type="entry name" value="RT_dom"/>
</dbReference>
<gene>
    <name evidence="3" type="primary">pol</name>
    <name evidence="3" type="ORF">CR513_33994</name>
</gene>
<dbReference type="Proteomes" id="UP000257109">
    <property type="component" value="Unassembled WGS sequence"/>
</dbReference>
<reference evidence="3" key="1">
    <citation type="submission" date="2018-05" db="EMBL/GenBank/DDBJ databases">
        <title>Draft genome of Mucuna pruriens seed.</title>
        <authorList>
            <person name="Nnadi N.E."/>
            <person name="Vos R."/>
            <person name="Hasami M.H."/>
            <person name="Devisetty U.K."/>
            <person name="Aguiy J.C."/>
        </authorList>
    </citation>
    <scope>NUCLEOTIDE SEQUENCE [LARGE SCALE GENOMIC DNA]</scope>
    <source>
        <strain evidence="3">JCA_2017</strain>
    </source>
</reference>
<dbReference type="PANTHER" id="PTHR24559">
    <property type="entry name" value="TRANSPOSON TY3-I GAG-POL POLYPROTEIN"/>
    <property type="match status" value="1"/>
</dbReference>
<dbReference type="InterPro" id="IPR043128">
    <property type="entry name" value="Rev_trsase/Diguanyl_cyclase"/>
</dbReference>
<dbReference type="InterPro" id="IPR043502">
    <property type="entry name" value="DNA/RNA_pol_sf"/>
</dbReference>
<comment type="caution">
    <text evidence="3">The sequence shown here is derived from an EMBL/GenBank/DDBJ whole genome shotgun (WGS) entry which is preliminary data.</text>
</comment>
<sequence length="154" mass="17539">MNGKLLSKLNLDYMNGLVMPFGLTNAPNTFMRLMNHVLRSLIGKYVVVYFNDILVYSNCVDDHILNVKSVLILLRQECLACIKNNDISFKWEESQERVFQALKERLTNVPILTLPNISKSFEQECDASNIGVGAILLKEGHLIAYFDGKLKMLK</sequence>
<dbReference type="OrthoDB" id="1928132at2759"/>
<dbReference type="Pfam" id="PF00078">
    <property type="entry name" value="RVT_1"/>
    <property type="match status" value="1"/>
</dbReference>
<dbReference type="PANTHER" id="PTHR24559:SF437">
    <property type="entry name" value="RNA-DIRECTED DNA POLYMERASE HOMOLOG"/>
    <property type="match status" value="1"/>
</dbReference>
<dbReference type="AlphaFoldDB" id="A0A371G2U3"/>
<feature type="domain" description="Reverse transcriptase/retrotransposon-derived protein RNase H-like" evidence="2">
    <location>
        <begin position="91"/>
        <end position="151"/>
    </location>
</feature>
<evidence type="ECO:0000259" key="1">
    <source>
        <dbReference type="Pfam" id="PF00078"/>
    </source>
</evidence>
<keyword evidence="4" id="KW-1185">Reference proteome</keyword>
<dbReference type="Pfam" id="PF17919">
    <property type="entry name" value="RT_RNaseH_2"/>
    <property type="match status" value="1"/>
</dbReference>
<feature type="domain" description="Reverse transcriptase" evidence="1">
    <location>
        <begin position="17"/>
        <end position="76"/>
    </location>
</feature>
<dbReference type="EMBL" id="QJKJ01006920">
    <property type="protein sequence ID" value="RDX84886.1"/>
    <property type="molecule type" value="Genomic_DNA"/>
</dbReference>
<name>A0A371G2U3_MUCPR</name>